<dbReference type="InterPro" id="IPR002641">
    <property type="entry name" value="PNPLA_dom"/>
</dbReference>
<protein>
    <recommendedName>
        <fullName evidence="5">PNPLA domain-containing protein</fullName>
    </recommendedName>
</protein>
<feature type="short sequence motif" description="GXGXXG" evidence="4">
    <location>
        <begin position="36"/>
        <end position="41"/>
    </location>
</feature>
<dbReference type="GO" id="GO:0016020">
    <property type="term" value="C:membrane"/>
    <property type="evidence" value="ECO:0007669"/>
    <property type="project" value="TreeGrafter"/>
</dbReference>
<dbReference type="AlphaFoldDB" id="A0A7R7VEP3"/>
<accession>A0A7R7VEP3</accession>
<dbReference type="RefSeq" id="XP_043131786.1">
    <property type="nucleotide sequence ID" value="XM_043281808.1"/>
</dbReference>
<keyword evidence="7" id="KW-1185">Reference proteome</keyword>
<dbReference type="GO" id="GO:0019369">
    <property type="term" value="P:arachidonate metabolic process"/>
    <property type="evidence" value="ECO:0007669"/>
    <property type="project" value="TreeGrafter"/>
</dbReference>
<keyword evidence="1 4" id="KW-0378">Hydrolase</keyword>
<feature type="short sequence motif" description="GXSXG" evidence="4">
    <location>
        <begin position="76"/>
        <end position="80"/>
    </location>
</feature>
<dbReference type="PANTHER" id="PTHR24185">
    <property type="entry name" value="CALCIUM-INDEPENDENT PHOSPHOLIPASE A2-GAMMA"/>
    <property type="match status" value="1"/>
</dbReference>
<feature type="active site" description="Proton acceptor" evidence="4">
    <location>
        <position position="217"/>
    </location>
</feature>
<reference evidence="6" key="2">
    <citation type="submission" date="2021-02" db="EMBL/GenBank/DDBJ databases">
        <title>Aspergillus chevalieri M1 genome sequence.</title>
        <authorList>
            <person name="Kadooka C."/>
            <person name="Mori K."/>
            <person name="Futagami T."/>
        </authorList>
    </citation>
    <scope>NUCLEOTIDE SEQUENCE</scope>
    <source>
        <strain evidence="6">M1</strain>
    </source>
</reference>
<feature type="domain" description="PNPLA" evidence="5">
    <location>
        <begin position="32"/>
        <end position="230"/>
    </location>
</feature>
<keyword evidence="3 4" id="KW-0443">Lipid metabolism</keyword>
<sequence length="369" mass="40525">MVGISNEEAPLRLLSLGMSVNTFANSQTYVLITPDGGGVRGVSELIILQQLMLNIQKYYRLPTIPKPCEVFDMIGGTSTGGLIAIMLGRLQMSVDQVLDEYTVLSKDVFGEFKATLNGRFKATNLENAIRGMIQQYGDGDPNAKLFAPENHCKAFVVSKDASNVTGPAQLYRTYATGGPDDYLDVTICEAARATSAAPTFFKRQEISRQGQTRKLVDGAMGANNPTRLLIAEAQSVFPLSRSVSCIVSIGTGKKDISDVKAPNLFQRIVMPGVPHLSALRAMKDITTDCEAVSEELERRFYDIPNLYHRFNVERGLEKIGLDEYKQLGVIKSKTIQYLQEVLVEKKAEQASFYLLDNATANTTVEGLGF</sequence>
<gene>
    <name evidence="6" type="ORF">ACHE_10666S</name>
</gene>
<dbReference type="Gene3D" id="3.40.1090.10">
    <property type="entry name" value="Cytosolic phospholipase A2 catalytic domain"/>
    <property type="match status" value="1"/>
</dbReference>
<dbReference type="GO" id="GO:0046486">
    <property type="term" value="P:glycerolipid metabolic process"/>
    <property type="evidence" value="ECO:0007669"/>
    <property type="project" value="UniProtKB-ARBA"/>
</dbReference>
<dbReference type="GeneID" id="66977623"/>
<reference evidence="6" key="1">
    <citation type="submission" date="2021-01" db="EMBL/GenBank/DDBJ databases">
        <authorList>
            <consortium name="Aspergillus chevalieri M1 genome sequencing consortium"/>
            <person name="Kazuki M."/>
            <person name="Futagami T."/>
        </authorList>
    </citation>
    <scope>NUCLEOTIDE SEQUENCE</scope>
    <source>
        <strain evidence="6">M1</strain>
    </source>
</reference>
<dbReference type="SUPFAM" id="SSF52151">
    <property type="entry name" value="FabD/lysophospholipase-like"/>
    <property type="match status" value="1"/>
</dbReference>
<evidence type="ECO:0000313" key="7">
    <source>
        <dbReference type="Proteomes" id="UP000637239"/>
    </source>
</evidence>
<feature type="active site" description="Nucleophile" evidence="4">
    <location>
        <position position="78"/>
    </location>
</feature>
<evidence type="ECO:0000259" key="5">
    <source>
        <dbReference type="PROSITE" id="PS51635"/>
    </source>
</evidence>
<dbReference type="EMBL" id="AP024416">
    <property type="protein sequence ID" value="BCR83264.1"/>
    <property type="molecule type" value="Genomic_DNA"/>
</dbReference>
<dbReference type="PANTHER" id="PTHR24185:SF1">
    <property type="entry name" value="CALCIUM-INDEPENDENT PHOSPHOLIPASE A2-GAMMA"/>
    <property type="match status" value="1"/>
</dbReference>
<dbReference type="InterPro" id="IPR016035">
    <property type="entry name" value="Acyl_Trfase/lysoPLipase"/>
</dbReference>
<feature type="short sequence motif" description="DGA/G" evidence="4">
    <location>
        <begin position="217"/>
        <end position="219"/>
    </location>
</feature>
<keyword evidence="2 4" id="KW-0442">Lipid degradation</keyword>
<evidence type="ECO:0000256" key="1">
    <source>
        <dbReference type="ARBA" id="ARBA00022801"/>
    </source>
</evidence>
<dbReference type="CDD" id="cd07216">
    <property type="entry name" value="Pat17_PNPLA8_PNPLA9_like3"/>
    <property type="match status" value="1"/>
</dbReference>
<dbReference type="Pfam" id="PF01734">
    <property type="entry name" value="Patatin"/>
    <property type="match status" value="1"/>
</dbReference>
<evidence type="ECO:0000256" key="4">
    <source>
        <dbReference type="PROSITE-ProRule" id="PRU01161"/>
    </source>
</evidence>
<dbReference type="KEGG" id="ache:ACHE_10666S"/>
<evidence type="ECO:0000313" key="6">
    <source>
        <dbReference type="EMBL" id="BCR83264.1"/>
    </source>
</evidence>
<dbReference type="Proteomes" id="UP000637239">
    <property type="component" value="Chromosome 1"/>
</dbReference>
<organism evidence="6 7">
    <name type="scientific">Aspergillus chevalieri</name>
    <name type="common">Eurotium chevalieri</name>
    <dbReference type="NCBI Taxonomy" id="182096"/>
    <lineage>
        <taxon>Eukaryota</taxon>
        <taxon>Fungi</taxon>
        <taxon>Dikarya</taxon>
        <taxon>Ascomycota</taxon>
        <taxon>Pezizomycotina</taxon>
        <taxon>Eurotiomycetes</taxon>
        <taxon>Eurotiomycetidae</taxon>
        <taxon>Eurotiales</taxon>
        <taxon>Aspergillaceae</taxon>
        <taxon>Aspergillus</taxon>
        <taxon>Aspergillus subgen. Aspergillus</taxon>
    </lineage>
</organism>
<dbReference type="GO" id="GO:0047499">
    <property type="term" value="F:calcium-independent phospholipase A2 activity"/>
    <property type="evidence" value="ECO:0007669"/>
    <property type="project" value="TreeGrafter"/>
</dbReference>
<evidence type="ECO:0000256" key="2">
    <source>
        <dbReference type="ARBA" id="ARBA00022963"/>
    </source>
</evidence>
<evidence type="ECO:0000256" key="3">
    <source>
        <dbReference type="ARBA" id="ARBA00023098"/>
    </source>
</evidence>
<dbReference type="PROSITE" id="PS51635">
    <property type="entry name" value="PNPLA"/>
    <property type="match status" value="1"/>
</dbReference>
<name>A0A7R7VEP3_ASPCH</name>
<dbReference type="GO" id="GO:0016042">
    <property type="term" value="P:lipid catabolic process"/>
    <property type="evidence" value="ECO:0007669"/>
    <property type="project" value="UniProtKB-UniRule"/>
</dbReference>
<proteinExistence type="predicted"/>